<dbReference type="EMBL" id="FOAF01000001">
    <property type="protein sequence ID" value="SEL14782.1"/>
    <property type="molecule type" value="Genomic_DNA"/>
</dbReference>
<dbReference type="Proteomes" id="UP000199421">
    <property type="component" value="Unassembled WGS sequence"/>
</dbReference>
<evidence type="ECO:0000313" key="2">
    <source>
        <dbReference type="Proteomes" id="UP000199421"/>
    </source>
</evidence>
<dbReference type="PIRSF" id="PIRSF034285">
    <property type="entry name" value="UCP034285"/>
    <property type="match status" value="1"/>
</dbReference>
<dbReference type="STRING" id="407022.SAMN05661044_02131"/>
<accession>A0A1H7MU42</accession>
<evidence type="ECO:0000313" key="1">
    <source>
        <dbReference type="EMBL" id="SEL14782.1"/>
    </source>
</evidence>
<sequence length="247" mass="27586">MAAIDGKQELISRLQKDILLWQGFRLTENLQEKVGLGAIEKAFPNGVFPVGSIHEFVSMSREDAAASSGFIGGLLAALMQRGGVCLWISTAQVLFPPSIKAFGVKQPDHILFVHMDREKDVLWAMEEALKCSGITAVIAELQGLNFVQSRRLQLAVEKSRVTGFVLRHNPRTLDSTACVARWRIRPIESILDEGVPGVGFPRWEVELLKVRNGNPGKWQIEWSAEGFVLQVQRKQSKTRQSKERKLG</sequence>
<organism evidence="1 2">
    <name type="scientific">Olivibacter domesticus</name>
    <name type="common">Pseudosphingobacterium domesticum</name>
    <dbReference type="NCBI Taxonomy" id="407022"/>
    <lineage>
        <taxon>Bacteria</taxon>
        <taxon>Pseudomonadati</taxon>
        <taxon>Bacteroidota</taxon>
        <taxon>Sphingobacteriia</taxon>
        <taxon>Sphingobacteriales</taxon>
        <taxon>Sphingobacteriaceae</taxon>
        <taxon>Olivibacter</taxon>
    </lineage>
</organism>
<dbReference type="SUPFAM" id="SSF52540">
    <property type="entry name" value="P-loop containing nucleoside triphosphate hydrolases"/>
    <property type="match status" value="1"/>
</dbReference>
<reference evidence="2" key="1">
    <citation type="submission" date="2016-10" db="EMBL/GenBank/DDBJ databases">
        <authorList>
            <person name="Varghese N."/>
            <person name="Submissions S."/>
        </authorList>
    </citation>
    <scope>NUCLEOTIDE SEQUENCE [LARGE SCALE GENOMIC DNA]</scope>
    <source>
        <strain evidence="2">DSM 18733</strain>
    </source>
</reference>
<dbReference type="InterPro" id="IPR017026">
    <property type="entry name" value="ImuA"/>
</dbReference>
<dbReference type="Gene3D" id="3.40.50.300">
    <property type="entry name" value="P-loop containing nucleotide triphosphate hydrolases"/>
    <property type="match status" value="1"/>
</dbReference>
<keyword evidence="2" id="KW-1185">Reference proteome</keyword>
<name>A0A1H7MU42_OLID1</name>
<dbReference type="RefSeq" id="WP_093323268.1">
    <property type="nucleotide sequence ID" value="NZ_FOAF01000001.1"/>
</dbReference>
<dbReference type="AlphaFoldDB" id="A0A1H7MU42"/>
<gene>
    <name evidence="1" type="ORF">SAMN05661044_02131</name>
</gene>
<protein>
    <submittedName>
        <fullName evidence="1">Protein ImuA</fullName>
    </submittedName>
</protein>
<proteinExistence type="predicted"/>
<dbReference type="InterPro" id="IPR027417">
    <property type="entry name" value="P-loop_NTPase"/>
</dbReference>
<dbReference type="OrthoDB" id="836928at2"/>